<organism evidence="2 3">
    <name type="scientific">SAR86 cluster bacterium</name>
    <dbReference type="NCBI Taxonomy" id="2030880"/>
    <lineage>
        <taxon>Bacteria</taxon>
        <taxon>Pseudomonadati</taxon>
        <taxon>Pseudomonadota</taxon>
        <taxon>Gammaproteobacteria</taxon>
        <taxon>SAR86 cluster</taxon>
    </lineage>
</organism>
<comment type="caution">
    <text evidence="2">The sequence shown here is derived from an EMBL/GenBank/DDBJ whole genome shotgun (WGS) entry which is preliminary data.</text>
</comment>
<dbReference type="Proteomes" id="UP000218172">
    <property type="component" value="Unassembled WGS sequence"/>
</dbReference>
<keyword evidence="1" id="KW-0472">Membrane</keyword>
<evidence type="ECO:0000313" key="3">
    <source>
        <dbReference type="Proteomes" id="UP000218172"/>
    </source>
</evidence>
<evidence type="ECO:0008006" key="4">
    <source>
        <dbReference type="Google" id="ProtNLM"/>
    </source>
</evidence>
<feature type="transmembrane region" description="Helical" evidence="1">
    <location>
        <begin position="191"/>
        <end position="219"/>
    </location>
</feature>
<protein>
    <recommendedName>
        <fullName evidence="4">DUF599 domain-containing protein</fullName>
    </recommendedName>
</protein>
<dbReference type="InterPro" id="IPR006747">
    <property type="entry name" value="DUF599"/>
</dbReference>
<feature type="transmembrane region" description="Helical" evidence="1">
    <location>
        <begin position="116"/>
        <end position="134"/>
    </location>
</feature>
<accession>A0A2A4MMF9</accession>
<sequence length="243" mass="28294">MEFNPLDIISVIFFFISWISYTVYTRRVAKKRDSLSSVLYRFRKEWVQKLSENGMSEVDAEMLATLERQVSFFASTSLLILATLVTVLGTSSDAFVNISSSSFIVNASKEMIQLKLLLLIFIFTYAFFTFTWSIRQYGFCFTIFGSTFRTVKYYQDHDNAKRVHNEQRDLVHLAKLLDRAGHSYNYGLRAYYFALAAMTWFIHPAFFIFSLALTVIVLYRREFKSSALQAMVDSRRAIKTTEQ</sequence>
<evidence type="ECO:0000313" key="2">
    <source>
        <dbReference type="EMBL" id="PCH61231.1"/>
    </source>
</evidence>
<gene>
    <name evidence="2" type="ORF">COC19_04930</name>
</gene>
<keyword evidence="1" id="KW-1133">Transmembrane helix</keyword>
<keyword evidence="1" id="KW-0812">Transmembrane</keyword>
<feature type="transmembrane region" description="Helical" evidence="1">
    <location>
        <begin position="6"/>
        <end position="24"/>
    </location>
</feature>
<name>A0A2A4MMF9_9GAMM</name>
<dbReference type="PANTHER" id="PTHR31881">
    <property type="match status" value="1"/>
</dbReference>
<dbReference type="PANTHER" id="PTHR31881:SF6">
    <property type="entry name" value="OS09G0494600 PROTEIN"/>
    <property type="match status" value="1"/>
</dbReference>
<dbReference type="EMBL" id="NVQR01000070">
    <property type="protein sequence ID" value="PCH61231.1"/>
    <property type="molecule type" value="Genomic_DNA"/>
</dbReference>
<dbReference type="Pfam" id="PF04654">
    <property type="entry name" value="DUF599"/>
    <property type="match status" value="1"/>
</dbReference>
<dbReference type="AlphaFoldDB" id="A0A2A4MMF9"/>
<proteinExistence type="predicted"/>
<evidence type="ECO:0000256" key="1">
    <source>
        <dbReference type="SAM" id="Phobius"/>
    </source>
</evidence>
<reference evidence="3" key="1">
    <citation type="submission" date="2017-08" db="EMBL/GenBank/DDBJ databases">
        <title>A dynamic microbial community with high functional redundancy inhabits the cold, oxic subseafloor aquifer.</title>
        <authorList>
            <person name="Tully B.J."/>
            <person name="Wheat C.G."/>
            <person name="Glazer B.T."/>
            <person name="Huber J.A."/>
        </authorList>
    </citation>
    <scope>NUCLEOTIDE SEQUENCE [LARGE SCALE GENOMIC DNA]</scope>
</reference>